<evidence type="ECO:0000259" key="8">
    <source>
        <dbReference type="PROSITE" id="PS50893"/>
    </source>
</evidence>
<feature type="domain" description="ABC transmembrane type-1" evidence="9">
    <location>
        <begin position="15"/>
        <end position="292"/>
    </location>
</feature>
<feature type="transmembrane region" description="Helical" evidence="7">
    <location>
        <begin position="49"/>
        <end position="67"/>
    </location>
</feature>
<dbReference type="AlphaFoldDB" id="A0A1H4FNQ3"/>
<proteinExistence type="predicted"/>
<feature type="transmembrane region" description="Helical" evidence="7">
    <location>
        <begin position="132"/>
        <end position="154"/>
    </location>
</feature>
<evidence type="ECO:0000313" key="10">
    <source>
        <dbReference type="EMBL" id="SEA98989.1"/>
    </source>
</evidence>
<dbReference type="PROSITE" id="PS50893">
    <property type="entry name" value="ABC_TRANSPORTER_2"/>
    <property type="match status" value="1"/>
</dbReference>
<dbReference type="Proteomes" id="UP000198703">
    <property type="component" value="Unassembled WGS sequence"/>
</dbReference>
<dbReference type="Pfam" id="PF00005">
    <property type="entry name" value="ABC_tran"/>
    <property type="match status" value="1"/>
</dbReference>
<evidence type="ECO:0000256" key="4">
    <source>
        <dbReference type="ARBA" id="ARBA00022840"/>
    </source>
</evidence>
<dbReference type="Pfam" id="PF00664">
    <property type="entry name" value="ABC_membrane"/>
    <property type="match status" value="1"/>
</dbReference>
<dbReference type="STRING" id="89524.SAMN05444370_1266"/>
<dbReference type="PANTHER" id="PTHR24221:SF654">
    <property type="entry name" value="ATP-BINDING CASSETTE SUB-FAMILY B MEMBER 6"/>
    <property type="match status" value="1"/>
</dbReference>
<keyword evidence="6 7" id="KW-0472">Membrane</keyword>
<dbReference type="GO" id="GO:0016887">
    <property type="term" value="F:ATP hydrolysis activity"/>
    <property type="evidence" value="ECO:0007669"/>
    <property type="project" value="InterPro"/>
</dbReference>
<reference evidence="10 11" key="1">
    <citation type="submission" date="2016-10" db="EMBL/GenBank/DDBJ databases">
        <authorList>
            <person name="de Groot N.N."/>
        </authorList>
    </citation>
    <scope>NUCLEOTIDE SEQUENCE [LARGE SCALE GENOMIC DNA]</scope>
    <source>
        <strain evidence="10 11">DSM 15345</strain>
    </source>
</reference>
<evidence type="ECO:0000256" key="7">
    <source>
        <dbReference type="SAM" id="Phobius"/>
    </source>
</evidence>
<keyword evidence="4 10" id="KW-0067">ATP-binding</keyword>
<dbReference type="EMBL" id="FNQM01000026">
    <property type="protein sequence ID" value="SEA98989.1"/>
    <property type="molecule type" value="Genomic_DNA"/>
</dbReference>
<dbReference type="Gene3D" id="3.40.50.300">
    <property type="entry name" value="P-loop containing nucleotide triphosphate hydrolases"/>
    <property type="match status" value="1"/>
</dbReference>
<organism evidence="10 11">
    <name type="scientific">Rubrimonas cliftonensis</name>
    <dbReference type="NCBI Taxonomy" id="89524"/>
    <lineage>
        <taxon>Bacteria</taxon>
        <taxon>Pseudomonadati</taxon>
        <taxon>Pseudomonadota</taxon>
        <taxon>Alphaproteobacteria</taxon>
        <taxon>Rhodobacterales</taxon>
        <taxon>Paracoccaceae</taxon>
        <taxon>Rubrimonas</taxon>
    </lineage>
</organism>
<dbReference type="SUPFAM" id="SSF52540">
    <property type="entry name" value="P-loop containing nucleoside triphosphate hydrolases"/>
    <property type="match status" value="1"/>
</dbReference>
<feature type="domain" description="ABC transporter" evidence="8">
    <location>
        <begin position="320"/>
        <end position="526"/>
    </location>
</feature>
<dbReference type="GO" id="GO:0034040">
    <property type="term" value="F:ATPase-coupled lipid transmembrane transporter activity"/>
    <property type="evidence" value="ECO:0007669"/>
    <property type="project" value="TreeGrafter"/>
</dbReference>
<dbReference type="GO" id="GO:0140359">
    <property type="term" value="F:ABC-type transporter activity"/>
    <property type="evidence" value="ECO:0007669"/>
    <property type="project" value="InterPro"/>
</dbReference>
<keyword evidence="3" id="KW-0547">Nucleotide-binding</keyword>
<keyword evidence="5 7" id="KW-1133">Transmembrane helix</keyword>
<sequence>MSRIPALLSPARRRGFATVAGLALGQAAAAGLAAVAVRDVFAGWGDPMLAPHGAALLVAAGALIALCRWGERAAGERLGLSYAADLRREAFAHVARMPSQAVARRRAGGLALRFVGDLAAFRGWAGRGATRLVSAAVALPGAGLALALVSPAAALGAVPGLALGAGAMLAAGVPLGRLHRSLRRRRARLAADMSERLALAPELRLAGRMTQELARLDRLTAQLERSAMTLARRTALLRAAPDVSGALAGAGAMLACWRAGAPGAELAGGLAAIAIMTTQLRDLSGVWTRRRAYTAARARLEALLSTPRLRRGGAPARLRADPPDLRFDGVDAGPLRSFAARIAAGETIALCGPTASGKSTLLRLAAGLQAPDAGRVRLGGVAPGRLAPADRTRAMLYLPERPLILAGSLRRAVAMGLPRRPDDAELQAAIARVGLGATLDRLGGLDGAVAEGGRDLSAGERARIALARMALNPMALAMLDQPEAGLDEAGRAILAALLAERPGGAVVATTDAALAAALDRRIALTTAAA</sequence>
<dbReference type="InterPro" id="IPR027417">
    <property type="entry name" value="P-loop_NTPase"/>
</dbReference>
<accession>A0A1H4FNQ3</accession>
<dbReference type="InterPro" id="IPR011527">
    <property type="entry name" value="ABC1_TM_dom"/>
</dbReference>
<evidence type="ECO:0000256" key="2">
    <source>
        <dbReference type="ARBA" id="ARBA00022692"/>
    </source>
</evidence>
<evidence type="ECO:0000256" key="1">
    <source>
        <dbReference type="ARBA" id="ARBA00004651"/>
    </source>
</evidence>
<evidence type="ECO:0000256" key="3">
    <source>
        <dbReference type="ARBA" id="ARBA00022741"/>
    </source>
</evidence>
<comment type="subcellular location">
    <subcellularLocation>
        <location evidence="1">Cell membrane</location>
        <topology evidence="1">Multi-pass membrane protein</topology>
    </subcellularLocation>
</comment>
<keyword evidence="2 7" id="KW-0812">Transmembrane</keyword>
<dbReference type="Gene3D" id="1.20.1560.10">
    <property type="entry name" value="ABC transporter type 1, transmembrane domain"/>
    <property type="match status" value="1"/>
</dbReference>
<dbReference type="InterPro" id="IPR017871">
    <property type="entry name" value="ABC_transporter-like_CS"/>
</dbReference>
<evidence type="ECO:0000256" key="5">
    <source>
        <dbReference type="ARBA" id="ARBA00022989"/>
    </source>
</evidence>
<evidence type="ECO:0000256" key="6">
    <source>
        <dbReference type="ARBA" id="ARBA00023136"/>
    </source>
</evidence>
<protein>
    <submittedName>
        <fullName evidence="10">ATP-binding cassette, subfamily C, CydC/ATP-binding cassette, subfamily C, CydD</fullName>
    </submittedName>
</protein>
<keyword evidence="11" id="KW-1185">Reference proteome</keyword>
<feature type="transmembrane region" description="Helical" evidence="7">
    <location>
        <begin position="160"/>
        <end position="178"/>
    </location>
</feature>
<dbReference type="InterPro" id="IPR003593">
    <property type="entry name" value="AAA+_ATPase"/>
</dbReference>
<evidence type="ECO:0000259" key="9">
    <source>
        <dbReference type="PROSITE" id="PS50929"/>
    </source>
</evidence>
<dbReference type="PROSITE" id="PS00211">
    <property type="entry name" value="ABC_TRANSPORTER_1"/>
    <property type="match status" value="1"/>
</dbReference>
<dbReference type="PROSITE" id="PS50929">
    <property type="entry name" value="ABC_TM1F"/>
    <property type="match status" value="1"/>
</dbReference>
<dbReference type="RefSeq" id="WP_093256164.1">
    <property type="nucleotide sequence ID" value="NZ_FNQM01000026.1"/>
</dbReference>
<dbReference type="SMART" id="SM00382">
    <property type="entry name" value="AAA"/>
    <property type="match status" value="1"/>
</dbReference>
<dbReference type="GO" id="GO:0005886">
    <property type="term" value="C:plasma membrane"/>
    <property type="evidence" value="ECO:0007669"/>
    <property type="project" value="UniProtKB-SubCell"/>
</dbReference>
<dbReference type="GO" id="GO:0005524">
    <property type="term" value="F:ATP binding"/>
    <property type="evidence" value="ECO:0007669"/>
    <property type="project" value="UniProtKB-KW"/>
</dbReference>
<evidence type="ECO:0000313" key="11">
    <source>
        <dbReference type="Proteomes" id="UP000198703"/>
    </source>
</evidence>
<dbReference type="OrthoDB" id="7341239at2"/>
<dbReference type="SUPFAM" id="SSF90123">
    <property type="entry name" value="ABC transporter transmembrane region"/>
    <property type="match status" value="1"/>
</dbReference>
<dbReference type="InterPro" id="IPR039421">
    <property type="entry name" value="Type_1_exporter"/>
</dbReference>
<name>A0A1H4FNQ3_9RHOB</name>
<gene>
    <name evidence="10" type="ORF">SAMN05444370_1266</name>
</gene>
<dbReference type="InterPro" id="IPR036640">
    <property type="entry name" value="ABC1_TM_sf"/>
</dbReference>
<dbReference type="PANTHER" id="PTHR24221">
    <property type="entry name" value="ATP-BINDING CASSETTE SUB-FAMILY B"/>
    <property type="match status" value="1"/>
</dbReference>
<dbReference type="InterPro" id="IPR003439">
    <property type="entry name" value="ABC_transporter-like_ATP-bd"/>
</dbReference>